<dbReference type="InParanoid" id="A0A1H9MCS4"/>
<reference evidence="4" key="1">
    <citation type="submission" date="2016-10" db="EMBL/GenBank/DDBJ databases">
        <authorList>
            <person name="Varghese N."/>
            <person name="Submissions S."/>
        </authorList>
    </citation>
    <scope>NUCLEOTIDE SEQUENCE [LARGE SCALE GENOMIC DNA]</scope>
    <source>
        <strain evidence="4">DSM 24740</strain>
    </source>
</reference>
<keyword evidence="2" id="KW-0472">Membrane</keyword>
<dbReference type="EMBL" id="FOFB01000028">
    <property type="protein sequence ID" value="SER21391.1"/>
    <property type="molecule type" value="Genomic_DNA"/>
</dbReference>
<keyword evidence="2" id="KW-0812">Transmembrane</keyword>
<evidence type="ECO:0000313" key="4">
    <source>
        <dbReference type="Proteomes" id="UP000199021"/>
    </source>
</evidence>
<dbReference type="RefSeq" id="WP_090172209.1">
    <property type="nucleotide sequence ID" value="NZ_FOFB01000028.1"/>
</dbReference>
<keyword evidence="4" id="KW-1185">Reference proteome</keyword>
<feature type="compositionally biased region" description="Polar residues" evidence="1">
    <location>
        <begin position="121"/>
        <end position="135"/>
    </location>
</feature>
<feature type="transmembrane region" description="Helical" evidence="2">
    <location>
        <begin position="51"/>
        <end position="71"/>
    </location>
</feature>
<feature type="region of interest" description="Disordered" evidence="1">
    <location>
        <begin position="204"/>
        <end position="223"/>
    </location>
</feature>
<evidence type="ECO:0000256" key="2">
    <source>
        <dbReference type="SAM" id="Phobius"/>
    </source>
</evidence>
<name>A0A1H9MCS4_9BACT</name>
<dbReference type="SUPFAM" id="SSF56935">
    <property type="entry name" value="Porins"/>
    <property type="match status" value="1"/>
</dbReference>
<dbReference type="OrthoDB" id="977825at2"/>
<evidence type="ECO:0008006" key="5">
    <source>
        <dbReference type="Google" id="ProtNLM"/>
    </source>
</evidence>
<keyword evidence="2" id="KW-1133">Transmembrane helix</keyword>
<feature type="compositionally biased region" description="Low complexity" evidence="1">
    <location>
        <begin position="175"/>
        <end position="184"/>
    </location>
</feature>
<feature type="region of interest" description="Disordered" evidence="1">
    <location>
        <begin position="90"/>
        <end position="188"/>
    </location>
</feature>
<evidence type="ECO:0000313" key="3">
    <source>
        <dbReference type="EMBL" id="SER21391.1"/>
    </source>
</evidence>
<accession>A0A1H9MCS4</accession>
<dbReference type="AlphaFoldDB" id="A0A1H9MCS4"/>
<sequence>MKLFEDYIRRHFREATSTEEIDADDLWADIEAGLPPENEEEPVAGSPFRGVVLSLLLGGLILAGLLLWPFGGQQERALADLATERDSVVASSEPNLPAELPKLATGSAQEAMVASEMESVKTGSQPATPSASSGKHPSAPAGPAPQNASASNETKVESTSPSGATTGRTRVERNAAAGTTASATRSIENEAERLTLLQLTDLPASQSTASAEGRTSPSGFSNTAQAGVEKEVDATAALSARVSLPSLAIEPLSLDENLPAFPEVSFSPPSPETFRTAGAAKLEFSASAGTSLMLRKYLNPSEGNAANALNAAVGNTFGQSVSLELSYRLSNKFRLNTGLEYWRTHNTFRYTIERDTVAAHPSFPYRTTAATSIRRIAHNNYQQFLSLPVLLEYRQTFGRYTAGLGAGVGLNYQLQASGRTLAAPDEVITYDSSSGDTSDFFLSYRLRPSLMFSPRPNSRTRLLLQADVHYYRFGESSVTGLRQRAVLLGGSIGITYGL</sequence>
<dbReference type="Proteomes" id="UP000199021">
    <property type="component" value="Unassembled WGS sequence"/>
</dbReference>
<protein>
    <recommendedName>
        <fullName evidence="5">Outer membrane protein beta-barrel domain-containing protein</fullName>
    </recommendedName>
</protein>
<proteinExistence type="predicted"/>
<evidence type="ECO:0000256" key="1">
    <source>
        <dbReference type="SAM" id="MobiDB-lite"/>
    </source>
</evidence>
<gene>
    <name evidence="3" type="ORF">SAMN05444359_12849</name>
</gene>
<feature type="compositionally biased region" description="Polar residues" evidence="1">
    <location>
        <begin position="146"/>
        <end position="168"/>
    </location>
</feature>
<organism evidence="3 4">
    <name type="scientific">Neolewinella agarilytica</name>
    <dbReference type="NCBI Taxonomy" id="478744"/>
    <lineage>
        <taxon>Bacteria</taxon>
        <taxon>Pseudomonadati</taxon>
        <taxon>Bacteroidota</taxon>
        <taxon>Saprospiria</taxon>
        <taxon>Saprospirales</taxon>
        <taxon>Lewinellaceae</taxon>
        <taxon>Neolewinella</taxon>
    </lineage>
</organism>